<proteinExistence type="predicted"/>
<sequence>MVMRIANSWSDAHISEFLRRSRRSFHSFVIAACDGQRFVTNVRDLFLAAAFPPGVTPTLLKSLFTSQPANACNTDRSFIYTTGKGNMEHGSSFAVHDPCFTSPLAPFTSPMTLFLLSDDNPSPLLTLLHLFP</sequence>
<dbReference type="Proteomes" id="UP000324222">
    <property type="component" value="Unassembled WGS sequence"/>
</dbReference>
<dbReference type="AlphaFoldDB" id="A0A5B7DKN8"/>
<gene>
    <name evidence="1" type="ORF">E2C01_015013</name>
</gene>
<comment type="caution">
    <text evidence="1">The sequence shown here is derived from an EMBL/GenBank/DDBJ whole genome shotgun (WGS) entry which is preliminary data.</text>
</comment>
<reference evidence="1 2" key="1">
    <citation type="submission" date="2019-05" db="EMBL/GenBank/DDBJ databases">
        <title>Another draft genome of Portunus trituberculatus and its Hox gene families provides insights of decapod evolution.</title>
        <authorList>
            <person name="Jeong J.-H."/>
            <person name="Song I."/>
            <person name="Kim S."/>
            <person name="Choi T."/>
            <person name="Kim D."/>
            <person name="Ryu S."/>
            <person name="Kim W."/>
        </authorList>
    </citation>
    <scope>NUCLEOTIDE SEQUENCE [LARGE SCALE GENOMIC DNA]</scope>
    <source>
        <tissue evidence="1">Muscle</tissue>
    </source>
</reference>
<evidence type="ECO:0000313" key="2">
    <source>
        <dbReference type="Proteomes" id="UP000324222"/>
    </source>
</evidence>
<protein>
    <submittedName>
        <fullName evidence="1">Uncharacterized protein</fullName>
    </submittedName>
</protein>
<dbReference type="EMBL" id="VSRR010001042">
    <property type="protein sequence ID" value="MPC22008.1"/>
    <property type="molecule type" value="Genomic_DNA"/>
</dbReference>
<name>A0A5B7DKN8_PORTR</name>
<organism evidence="1 2">
    <name type="scientific">Portunus trituberculatus</name>
    <name type="common">Swimming crab</name>
    <name type="synonym">Neptunus trituberculatus</name>
    <dbReference type="NCBI Taxonomy" id="210409"/>
    <lineage>
        <taxon>Eukaryota</taxon>
        <taxon>Metazoa</taxon>
        <taxon>Ecdysozoa</taxon>
        <taxon>Arthropoda</taxon>
        <taxon>Crustacea</taxon>
        <taxon>Multicrustacea</taxon>
        <taxon>Malacostraca</taxon>
        <taxon>Eumalacostraca</taxon>
        <taxon>Eucarida</taxon>
        <taxon>Decapoda</taxon>
        <taxon>Pleocyemata</taxon>
        <taxon>Brachyura</taxon>
        <taxon>Eubrachyura</taxon>
        <taxon>Portunoidea</taxon>
        <taxon>Portunidae</taxon>
        <taxon>Portuninae</taxon>
        <taxon>Portunus</taxon>
    </lineage>
</organism>
<evidence type="ECO:0000313" key="1">
    <source>
        <dbReference type="EMBL" id="MPC22008.1"/>
    </source>
</evidence>
<accession>A0A5B7DKN8</accession>
<keyword evidence="2" id="KW-1185">Reference proteome</keyword>